<dbReference type="Gene3D" id="2.60.40.10">
    <property type="entry name" value="Immunoglobulins"/>
    <property type="match status" value="2"/>
</dbReference>
<dbReference type="AlphaFoldDB" id="A0A3Q0R0Y0"/>
<proteinExistence type="predicted"/>
<reference evidence="12" key="1">
    <citation type="submission" date="2025-08" db="UniProtKB">
        <authorList>
            <consortium name="Ensembl"/>
        </authorList>
    </citation>
    <scope>IDENTIFICATION</scope>
</reference>
<keyword evidence="7" id="KW-0472">Membrane</keyword>
<evidence type="ECO:0000256" key="8">
    <source>
        <dbReference type="ARBA" id="ARBA00023157"/>
    </source>
</evidence>
<keyword evidence="2" id="KW-0812">Transmembrane</keyword>
<dbReference type="InterPro" id="IPR007110">
    <property type="entry name" value="Ig-like_dom"/>
</dbReference>
<dbReference type="InterPro" id="IPR003599">
    <property type="entry name" value="Ig_sub"/>
</dbReference>
<dbReference type="GO" id="GO:0050776">
    <property type="term" value="P:regulation of immune response"/>
    <property type="evidence" value="ECO:0007669"/>
    <property type="project" value="InterPro"/>
</dbReference>
<keyword evidence="5" id="KW-1133">Transmembrane helix</keyword>
<evidence type="ECO:0000256" key="7">
    <source>
        <dbReference type="ARBA" id="ARBA00023136"/>
    </source>
</evidence>
<evidence type="ECO:0000256" key="3">
    <source>
        <dbReference type="ARBA" id="ARBA00022729"/>
    </source>
</evidence>
<evidence type="ECO:0000256" key="2">
    <source>
        <dbReference type="ARBA" id="ARBA00022692"/>
    </source>
</evidence>
<evidence type="ECO:0000313" key="13">
    <source>
        <dbReference type="Proteomes" id="UP000261340"/>
    </source>
</evidence>
<sequence>ALLPDHQLSLSLSWSFMCKQRAHKENTKYQKAIQVSIESIRKEVHWYKQSAGDTLKVIWTARGSETPEFAPEFNNSRWRPGIFVLYITKTQQSDTGAYFCMKIGRQDLKFLKGTFLKVEAGKHGNTQTSKYTVVQEKTVPSGDSMSLQCSLLAESDNKSCPGGHRVFWFREGTHTSHPRIIYSDLNRHHECEKRSESQQSCVFHFSKNIDFSDAGTYHCAVATCGEILFGNGTTLAIQGNLIIDLLIKQYVSNYSFCN</sequence>
<dbReference type="GO" id="GO:0016020">
    <property type="term" value="C:membrane"/>
    <property type="evidence" value="ECO:0007669"/>
    <property type="project" value="UniProtKB-SubCell"/>
</dbReference>
<evidence type="ECO:0000259" key="11">
    <source>
        <dbReference type="PROSITE" id="PS50835"/>
    </source>
</evidence>
<dbReference type="GeneTree" id="ENSGT01030000234530"/>
<keyword evidence="3" id="KW-0732">Signal</keyword>
<dbReference type="GO" id="GO:0009986">
    <property type="term" value="C:cell surface"/>
    <property type="evidence" value="ECO:0007669"/>
    <property type="project" value="TreeGrafter"/>
</dbReference>
<dbReference type="PROSITE" id="PS50835">
    <property type="entry name" value="IG_LIKE"/>
    <property type="match status" value="1"/>
</dbReference>
<dbReference type="InterPro" id="IPR036179">
    <property type="entry name" value="Ig-like_dom_sf"/>
</dbReference>
<evidence type="ECO:0000256" key="6">
    <source>
        <dbReference type="ARBA" id="ARBA00023130"/>
    </source>
</evidence>
<evidence type="ECO:0000256" key="5">
    <source>
        <dbReference type="ARBA" id="ARBA00022989"/>
    </source>
</evidence>
<keyword evidence="6" id="KW-1064">Adaptive immunity</keyword>
<evidence type="ECO:0000256" key="4">
    <source>
        <dbReference type="ARBA" id="ARBA00022859"/>
    </source>
</evidence>
<keyword evidence="9" id="KW-0325">Glycoprotein</keyword>
<feature type="domain" description="Ig-like" evidence="11">
    <location>
        <begin position="126"/>
        <end position="236"/>
    </location>
</feature>
<dbReference type="InterPro" id="IPR042414">
    <property type="entry name" value="CD8B"/>
</dbReference>
<reference evidence="12" key="2">
    <citation type="submission" date="2025-09" db="UniProtKB">
        <authorList>
            <consortium name="Ensembl"/>
        </authorList>
    </citation>
    <scope>IDENTIFICATION</scope>
</reference>
<protein>
    <recommendedName>
        <fullName evidence="11">Ig-like domain-containing protein</fullName>
    </recommendedName>
</protein>
<name>A0A3Q0R0Y0_AMPCI</name>
<dbReference type="SUPFAM" id="SSF48726">
    <property type="entry name" value="Immunoglobulin"/>
    <property type="match status" value="2"/>
</dbReference>
<dbReference type="Pfam" id="PF07686">
    <property type="entry name" value="V-set"/>
    <property type="match status" value="2"/>
</dbReference>
<organism evidence="12 13">
    <name type="scientific">Amphilophus citrinellus</name>
    <name type="common">Midas cichlid</name>
    <name type="synonym">Cichlasoma citrinellum</name>
    <dbReference type="NCBI Taxonomy" id="61819"/>
    <lineage>
        <taxon>Eukaryota</taxon>
        <taxon>Metazoa</taxon>
        <taxon>Chordata</taxon>
        <taxon>Craniata</taxon>
        <taxon>Vertebrata</taxon>
        <taxon>Euteleostomi</taxon>
        <taxon>Actinopterygii</taxon>
        <taxon>Neopterygii</taxon>
        <taxon>Teleostei</taxon>
        <taxon>Neoteleostei</taxon>
        <taxon>Acanthomorphata</taxon>
        <taxon>Ovalentaria</taxon>
        <taxon>Cichlomorphae</taxon>
        <taxon>Cichliformes</taxon>
        <taxon>Cichlidae</taxon>
        <taxon>New World cichlids</taxon>
        <taxon>Cichlasomatinae</taxon>
        <taxon>Heroini</taxon>
        <taxon>Amphilophus</taxon>
    </lineage>
</organism>
<evidence type="ECO:0000313" key="12">
    <source>
        <dbReference type="Ensembl" id="ENSACIP00000003566.1"/>
    </source>
</evidence>
<dbReference type="PANTHER" id="PTHR11292">
    <property type="entry name" value="T-CELL SURFACE GLYCOPROTEIN CD8 BETA CHAIN"/>
    <property type="match status" value="1"/>
</dbReference>
<dbReference type="GO" id="GO:0015026">
    <property type="term" value="F:coreceptor activity"/>
    <property type="evidence" value="ECO:0007669"/>
    <property type="project" value="InterPro"/>
</dbReference>
<evidence type="ECO:0000256" key="10">
    <source>
        <dbReference type="ARBA" id="ARBA00023319"/>
    </source>
</evidence>
<dbReference type="InterPro" id="IPR013106">
    <property type="entry name" value="Ig_V-set"/>
</dbReference>
<dbReference type="GO" id="GO:0002250">
    <property type="term" value="P:adaptive immune response"/>
    <property type="evidence" value="ECO:0007669"/>
    <property type="project" value="UniProtKB-KW"/>
</dbReference>
<dbReference type="PANTHER" id="PTHR11292:SF7">
    <property type="entry name" value="T-CELL SURFACE GLYCOPROTEIN CD8 BETA CHAIN-RELATED"/>
    <property type="match status" value="1"/>
</dbReference>
<evidence type="ECO:0000256" key="9">
    <source>
        <dbReference type="ARBA" id="ARBA00023180"/>
    </source>
</evidence>
<accession>A0A3Q0R0Y0</accession>
<keyword evidence="10" id="KW-0393">Immunoglobulin domain</keyword>
<dbReference type="Ensembl" id="ENSACIT00000003682.1">
    <property type="protein sequence ID" value="ENSACIP00000003566.1"/>
    <property type="gene ID" value="ENSACIG00000002833.1"/>
</dbReference>
<evidence type="ECO:0000256" key="1">
    <source>
        <dbReference type="ARBA" id="ARBA00004479"/>
    </source>
</evidence>
<dbReference type="GO" id="GO:0042288">
    <property type="term" value="F:MHC class I protein binding"/>
    <property type="evidence" value="ECO:0007669"/>
    <property type="project" value="InterPro"/>
</dbReference>
<dbReference type="SMART" id="SM00409">
    <property type="entry name" value="IG"/>
    <property type="match status" value="2"/>
</dbReference>
<dbReference type="InterPro" id="IPR013783">
    <property type="entry name" value="Ig-like_fold"/>
</dbReference>
<comment type="subcellular location">
    <subcellularLocation>
        <location evidence="1">Membrane</location>
        <topology evidence="1">Single-pass type I membrane protein</topology>
    </subcellularLocation>
</comment>
<keyword evidence="13" id="KW-1185">Reference proteome</keyword>
<keyword evidence="8" id="KW-1015">Disulfide bond</keyword>
<keyword evidence="4" id="KW-0391">Immunity</keyword>
<dbReference type="Proteomes" id="UP000261340">
    <property type="component" value="Unplaced"/>
</dbReference>